<dbReference type="Gene3D" id="3.40.50.300">
    <property type="entry name" value="P-loop containing nucleotide triphosphate hydrolases"/>
    <property type="match status" value="1"/>
</dbReference>
<dbReference type="Gene3D" id="1.20.1560.10">
    <property type="entry name" value="ABC transporter type 1, transmembrane domain"/>
    <property type="match status" value="1"/>
</dbReference>
<dbReference type="Proteomes" id="UP000199103">
    <property type="component" value="Chromosome I"/>
</dbReference>
<dbReference type="NCBIfam" id="TIGR02857">
    <property type="entry name" value="CydD"/>
    <property type="match status" value="1"/>
</dbReference>
<gene>
    <name evidence="11" type="ORF">SAMN04489812_2985</name>
</gene>
<keyword evidence="12" id="KW-1185">Reference proteome</keyword>
<evidence type="ECO:0000256" key="2">
    <source>
        <dbReference type="ARBA" id="ARBA00022692"/>
    </source>
</evidence>
<dbReference type="PANTHER" id="PTHR24221">
    <property type="entry name" value="ATP-BINDING CASSETTE SUB-FAMILY B"/>
    <property type="match status" value="1"/>
</dbReference>
<proteinExistence type="predicted"/>
<feature type="transmembrane region" description="Helical" evidence="8">
    <location>
        <begin position="52"/>
        <end position="78"/>
    </location>
</feature>
<feature type="transmembrane region" description="Helical" evidence="8">
    <location>
        <begin position="191"/>
        <end position="211"/>
    </location>
</feature>
<dbReference type="AlphaFoldDB" id="A0A1H1UY33"/>
<dbReference type="SUPFAM" id="SSF90123">
    <property type="entry name" value="ABC transporter transmembrane region"/>
    <property type="match status" value="1"/>
</dbReference>
<dbReference type="EMBL" id="LT629772">
    <property type="protein sequence ID" value="SDS77437.1"/>
    <property type="molecule type" value="Genomic_DNA"/>
</dbReference>
<dbReference type="GO" id="GO:0016887">
    <property type="term" value="F:ATP hydrolysis activity"/>
    <property type="evidence" value="ECO:0007669"/>
    <property type="project" value="InterPro"/>
</dbReference>
<keyword evidence="2 8" id="KW-0812">Transmembrane</keyword>
<dbReference type="PANTHER" id="PTHR24221:SF590">
    <property type="entry name" value="COMPONENT LINKED WITH THE ASSEMBLY OF CYTOCHROME' TRANSPORT TRANSMEMBRANE ATP-BINDING PROTEIN ABC TRANSPORTER CYDD-RELATED"/>
    <property type="match status" value="1"/>
</dbReference>
<sequence length="584" mass="61300">MTGRKNPELVDKGPELVEGSEHAGGDQEHSPSTSSGPLDPRLLRRAAAVRRLLVGQTVIGTLSALSVVAIAYCIGSGVGTAFTTHTVQPLLSVTPWLAGAFLARGLLSWLADLVAVRAAIAVKSQLRREITQAYLRPGDPQPDHGTVTSLISTGLDDLDGYFARYLPQLVLAVAAPLVIGIAVAVQDLISAVIIALTLPLIPIFMILVGWSTQKLTGRRWRVQARLAHHFADLVAGLPTLRAFGRARAQAEGLRRSGEAHRVETMATLRIALLSALVLELAATLSVAVVAVVIGIRVIAGDVSLSTSLFVLILAPEAYLPLRKVGVHYHDAAAGAAAARTALDLIDRVPVARVGTAAVPTGPVELAASGLTFRYPAADRETVRPVLSGVDAVVRAGDLTCLVGPSGSGKTTLLMLMMGWLRPDSGRVRINDVDLDDLDLEELRRRIAWVGQQPGMIPGTIAANVQLGAPDADAEQVAAALRSADVDLDPGRQLDAAEVGRLSGGELRRVALARALLRVRHGGAGLMILDEPTAGLDAATELRTIELIRSLGVTALVVSHRPAVIAAADHLIELGTAVTPERVAA</sequence>
<dbReference type="OrthoDB" id="9806127at2"/>
<evidence type="ECO:0000313" key="12">
    <source>
        <dbReference type="Proteomes" id="UP000199103"/>
    </source>
</evidence>
<feature type="transmembrane region" description="Helical" evidence="8">
    <location>
        <begin position="270"/>
        <end position="298"/>
    </location>
</feature>
<dbReference type="PROSITE" id="PS00211">
    <property type="entry name" value="ABC_TRANSPORTER_1"/>
    <property type="match status" value="1"/>
</dbReference>
<feature type="transmembrane region" description="Helical" evidence="8">
    <location>
        <begin position="98"/>
        <end position="120"/>
    </location>
</feature>
<evidence type="ECO:0000256" key="5">
    <source>
        <dbReference type="ARBA" id="ARBA00022989"/>
    </source>
</evidence>
<feature type="region of interest" description="Disordered" evidence="7">
    <location>
        <begin position="1"/>
        <end position="40"/>
    </location>
</feature>
<protein>
    <submittedName>
        <fullName evidence="11">ATP-binding cassette, subfamily C, CydD</fullName>
    </submittedName>
</protein>
<feature type="domain" description="ABC transporter" evidence="9">
    <location>
        <begin position="365"/>
        <end position="584"/>
    </location>
</feature>
<accession>A0A1H1UY33</accession>
<feature type="transmembrane region" description="Helical" evidence="8">
    <location>
        <begin position="165"/>
        <end position="185"/>
    </location>
</feature>
<feature type="domain" description="ABC transmembrane type-1" evidence="10">
    <location>
        <begin position="57"/>
        <end position="333"/>
    </location>
</feature>
<dbReference type="PROSITE" id="PS50929">
    <property type="entry name" value="ABC_TM1F"/>
    <property type="match status" value="1"/>
</dbReference>
<dbReference type="InterPro" id="IPR036640">
    <property type="entry name" value="ABC1_TM_sf"/>
</dbReference>
<evidence type="ECO:0000256" key="3">
    <source>
        <dbReference type="ARBA" id="ARBA00022741"/>
    </source>
</evidence>
<dbReference type="InterPro" id="IPR039421">
    <property type="entry name" value="Type_1_exporter"/>
</dbReference>
<keyword evidence="4 11" id="KW-0067">ATP-binding</keyword>
<dbReference type="InterPro" id="IPR014216">
    <property type="entry name" value="ABC_transptr_CydD"/>
</dbReference>
<dbReference type="STRING" id="630515.SAMN04489812_2985"/>
<dbReference type="InterPro" id="IPR027417">
    <property type="entry name" value="P-loop_NTPase"/>
</dbReference>
<dbReference type="GO" id="GO:0042883">
    <property type="term" value="P:cysteine transport"/>
    <property type="evidence" value="ECO:0007669"/>
    <property type="project" value="InterPro"/>
</dbReference>
<dbReference type="Pfam" id="PF00005">
    <property type="entry name" value="ABC_tran"/>
    <property type="match status" value="1"/>
</dbReference>
<dbReference type="SMART" id="SM00382">
    <property type="entry name" value="AAA"/>
    <property type="match status" value="1"/>
</dbReference>
<reference evidence="11 12" key="1">
    <citation type="submission" date="2016-10" db="EMBL/GenBank/DDBJ databases">
        <authorList>
            <person name="de Groot N.N."/>
        </authorList>
    </citation>
    <scope>NUCLEOTIDE SEQUENCE [LARGE SCALE GENOMIC DNA]</scope>
    <source>
        <strain evidence="11 12">DSM 21800</strain>
    </source>
</reference>
<evidence type="ECO:0000259" key="9">
    <source>
        <dbReference type="PROSITE" id="PS50893"/>
    </source>
</evidence>
<dbReference type="InterPro" id="IPR003593">
    <property type="entry name" value="AAA+_ATPase"/>
</dbReference>
<keyword evidence="3" id="KW-0547">Nucleotide-binding</keyword>
<evidence type="ECO:0000256" key="7">
    <source>
        <dbReference type="SAM" id="MobiDB-lite"/>
    </source>
</evidence>
<evidence type="ECO:0000259" key="10">
    <source>
        <dbReference type="PROSITE" id="PS50929"/>
    </source>
</evidence>
<dbReference type="GO" id="GO:0005886">
    <property type="term" value="C:plasma membrane"/>
    <property type="evidence" value="ECO:0007669"/>
    <property type="project" value="UniProtKB-SubCell"/>
</dbReference>
<evidence type="ECO:0000256" key="4">
    <source>
        <dbReference type="ARBA" id="ARBA00022840"/>
    </source>
</evidence>
<comment type="subcellular location">
    <subcellularLocation>
        <location evidence="1">Cell membrane</location>
        <topology evidence="1">Multi-pass membrane protein</topology>
    </subcellularLocation>
</comment>
<dbReference type="GO" id="GO:0140359">
    <property type="term" value="F:ABC-type transporter activity"/>
    <property type="evidence" value="ECO:0007669"/>
    <property type="project" value="InterPro"/>
</dbReference>
<keyword evidence="6 8" id="KW-0472">Membrane</keyword>
<dbReference type="CDD" id="cd03228">
    <property type="entry name" value="ABCC_MRP_Like"/>
    <property type="match status" value="1"/>
</dbReference>
<dbReference type="SUPFAM" id="SSF52540">
    <property type="entry name" value="P-loop containing nucleoside triphosphate hydrolases"/>
    <property type="match status" value="1"/>
</dbReference>
<dbReference type="CDD" id="cd18584">
    <property type="entry name" value="ABC_6TM_AarD_CydD"/>
    <property type="match status" value="1"/>
</dbReference>
<evidence type="ECO:0000256" key="1">
    <source>
        <dbReference type="ARBA" id="ARBA00004651"/>
    </source>
</evidence>
<dbReference type="InterPro" id="IPR017871">
    <property type="entry name" value="ABC_transporter-like_CS"/>
</dbReference>
<evidence type="ECO:0000313" key="11">
    <source>
        <dbReference type="EMBL" id="SDS77437.1"/>
    </source>
</evidence>
<evidence type="ECO:0000256" key="8">
    <source>
        <dbReference type="SAM" id="Phobius"/>
    </source>
</evidence>
<evidence type="ECO:0000256" key="6">
    <source>
        <dbReference type="ARBA" id="ARBA00023136"/>
    </source>
</evidence>
<dbReference type="GO" id="GO:0005524">
    <property type="term" value="F:ATP binding"/>
    <property type="evidence" value="ECO:0007669"/>
    <property type="project" value="UniProtKB-KW"/>
</dbReference>
<organism evidence="11 12">
    <name type="scientific">Microlunatus soli</name>
    <dbReference type="NCBI Taxonomy" id="630515"/>
    <lineage>
        <taxon>Bacteria</taxon>
        <taxon>Bacillati</taxon>
        <taxon>Actinomycetota</taxon>
        <taxon>Actinomycetes</taxon>
        <taxon>Propionibacteriales</taxon>
        <taxon>Propionibacteriaceae</taxon>
        <taxon>Microlunatus</taxon>
    </lineage>
</organism>
<dbReference type="PROSITE" id="PS50893">
    <property type="entry name" value="ABC_TRANSPORTER_2"/>
    <property type="match status" value="1"/>
</dbReference>
<dbReference type="Pfam" id="PF00664">
    <property type="entry name" value="ABC_membrane"/>
    <property type="match status" value="1"/>
</dbReference>
<name>A0A1H1UY33_9ACTN</name>
<dbReference type="InterPro" id="IPR011527">
    <property type="entry name" value="ABC1_TM_dom"/>
</dbReference>
<keyword evidence="5 8" id="KW-1133">Transmembrane helix</keyword>
<feature type="compositionally biased region" description="Basic and acidic residues" evidence="7">
    <location>
        <begin position="1"/>
        <end position="29"/>
    </location>
</feature>
<dbReference type="InterPro" id="IPR003439">
    <property type="entry name" value="ABC_transporter-like_ATP-bd"/>
</dbReference>